<dbReference type="Proteomes" id="UP000515275">
    <property type="component" value="Chromosome"/>
</dbReference>
<comment type="similarity">
    <text evidence="3 7">Belongs to the transthyretin family. 5-hydroxyisourate hydrolase subfamily.</text>
</comment>
<dbReference type="InterPro" id="IPR000895">
    <property type="entry name" value="Transthyretin/HIU_hydrolase"/>
</dbReference>
<evidence type="ECO:0000256" key="4">
    <source>
        <dbReference type="ARBA" id="ARBA00011881"/>
    </source>
</evidence>
<dbReference type="InterPro" id="IPR023416">
    <property type="entry name" value="Transthyretin/HIU_hydrolase_d"/>
</dbReference>
<dbReference type="EMBL" id="CP046883">
    <property type="protein sequence ID" value="QNH96670.1"/>
    <property type="molecule type" value="Genomic_DNA"/>
</dbReference>
<dbReference type="Pfam" id="PF00576">
    <property type="entry name" value="Transthyretin"/>
    <property type="match status" value="1"/>
</dbReference>
<comment type="function">
    <text evidence="2">Catalyzes the hydrolysis of 5-hydroxyisourate (HIU) to 2-oxo-4-hydroxy-4-carboxy-5-ureidoimidazoline (OHCU).</text>
</comment>
<comment type="subunit">
    <text evidence="4 7">Homotetramer.</text>
</comment>
<dbReference type="RefSeq" id="WP_185770427.1">
    <property type="nucleotide sequence ID" value="NZ_CP046883.1"/>
</dbReference>
<organism evidence="8 9">
    <name type="scientific">Corynebacterium anserum</name>
    <dbReference type="NCBI Taxonomy" id="2684406"/>
    <lineage>
        <taxon>Bacteria</taxon>
        <taxon>Bacillati</taxon>
        <taxon>Actinomycetota</taxon>
        <taxon>Actinomycetes</taxon>
        <taxon>Mycobacteriales</taxon>
        <taxon>Corynebacteriaceae</taxon>
        <taxon>Corynebacterium</taxon>
    </lineage>
</organism>
<sequence>MSLSTHILDTSTGLPAQGVSMELVAVDVASKKAEGTPLETATTDNDGRYRFTVDPEPGTYRLRFDTAGYFGDKASLYPFVDIHFTVTEAGPSHLHVPLLLSPFGYSTYRGS</sequence>
<dbReference type="PRINTS" id="PR00189">
    <property type="entry name" value="TRNSTHYRETIN"/>
</dbReference>
<comment type="catalytic activity">
    <reaction evidence="1 7">
        <text>5-hydroxyisourate + H2O = 5-hydroxy-2-oxo-4-ureido-2,5-dihydro-1H-imidazole-5-carboxylate + H(+)</text>
        <dbReference type="Rhea" id="RHEA:23736"/>
        <dbReference type="ChEBI" id="CHEBI:15377"/>
        <dbReference type="ChEBI" id="CHEBI:15378"/>
        <dbReference type="ChEBI" id="CHEBI:18072"/>
        <dbReference type="ChEBI" id="CHEBI:58639"/>
        <dbReference type="EC" id="3.5.2.17"/>
    </reaction>
</comment>
<dbReference type="AlphaFoldDB" id="A0A7G7YQA0"/>
<dbReference type="NCBIfam" id="TIGR02962">
    <property type="entry name" value="hdxy_isourate"/>
    <property type="match status" value="1"/>
</dbReference>
<dbReference type="SUPFAM" id="SSF49472">
    <property type="entry name" value="Transthyretin (synonym: prealbumin)"/>
    <property type="match status" value="1"/>
</dbReference>
<reference evidence="8 9" key="1">
    <citation type="submission" date="2019-12" db="EMBL/GenBank/DDBJ databases">
        <title>Corynebacterium sp. nov., isolated from feces of the Anser Albifrons in China.</title>
        <authorList>
            <person name="Liu Q."/>
        </authorList>
    </citation>
    <scope>NUCLEOTIDE SEQUENCE [LARGE SCALE GENOMIC DNA]</scope>
    <source>
        <strain evidence="8 9">23H37-10</strain>
    </source>
</reference>
<dbReference type="KEGG" id="cans:GP473_08420"/>
<accession>A0A7G7YQA0</accession>
<dbReference type="PANTHER" id="PTHR10395">
    <property type="entry name" value="URICASE AND TRANSTHYRETIN-RELATED"/>
    <property type="match status" value="1"/>
</dbReference>
<evidence type="ECO:0000256" key="3">
    <source>
        <dbReference type="ARBA" id="ARBA00009850"/>
    </source>
</evidence>
<dbReference type="InterPro" id="IPR036817">
    <property type="entry name" value="Transthyretin/HIU_hydrolase_sf"/>
</dbReference>
<evidence type="ECO:0000313" key="8">
    <source>
        <dbReference type="EMBL" id="QNH96670.1"/>
    </source>
</evidence>
<keyword evidence="5 7" id="KW-0659">Purine metabolism</keyword>
<name>A0A7G7YQA0_9CORY</name>
<evidence type="ECO:0000256" key="7">
    <source>
        <dbReference type="RuleBase" id="RU361270"/>
    </source>
</evidence>
<dbReference type="PANTHER" id="PTHR10395:SF7">
    <property type="entry name" value="5-HYDROXYISOURATE HYDROLASE"/>
    <property type="match status" value="1"/>
</dbReference>
<protein>
    <recommendedName>
        <fullName evidence="7">5-hydroxyisourate hydrolase</fullName>
        <shortName evidence="7">HIU hydrolase</shortName>
        <shortName evidence="7">HIUHase</shortName>
        <ecNumber evidence="7">3.5.2.17</ecNumber>
    </recommendedName>
</protein>
<dbReference type="EC" id="3.5.2.17" evidence="7"/>
<proteinExistence type="inferred from homology"/>
<dbReference type="GO" id="GO:0033971">
    <property type="term" value="F:hydroxyisourate hydrolase activity"/>
    <property type="evidence" value="ECO:0007669"/>
    <property type="project" value="UniProtKB-EC"/>
</dbReference>
<evidence type="ECO:0000256" key="1">
    <source>
        <dbReference type="ARBA" id="ARBA00001043"/>
    </source>
</evidence>
<keyword evidence="9" id="KW-1185">Reference proteome</keyword>
<evidence type="ECO:0000256" key="2">
    <source>
        <dbReference type="ARBA" id="ARBA00002704"/>
    </source>
</evidence>
<dbReference type="Gene3D" id="2.60.40.180">
    <property type="entry name" value="Transthyretin/hydroxyisourate hydrolase domain"/>
    <property type="match status" value="1"/>
</dbReference>
<gene>
    <name evidence="8" type="primary">uraH</name>
    <name evidence="8" type="ORF">GP473_08420</name>
</gene>
<dbReference type="GO" id="GO:0006144">
    <property type="term" value="P:purine nucleobase metabolic process"/>
    <property type="evidence" value="ECO:0007669"/>
    <property type="project" value="UniProtKB-KW"/>
</dbReference>
<evidence type="ECO:0000256" key="6">
    <source>
        <dbReference type="ARBA" id="ARBA00022801"/>
    </source>
</evidence>
<keyword evidence="6 7" id="KW-0378">Hydrolase</keyword>
<evidence type="ECO:0000313" key="9">
    <source>
        <dbReference type="Proteomes" id="UP000515275"/>
    </source>
</evidence>
<dbReference type="InterPro" id="IPR014306">
    <property type="entry name" value="Hydroxyisourate_hydrolase"/>
</dbReference>
<evidence type="ECO:0000256" key="5">
    <source>
        <dbReference type="ARBA" id="ARBA00022631"/>
    </source>
</evidence>